<evidence type="ECO:0000313" key="2">
    <source>
        <dbReference type="EMBL" id="GIH75649.1"/>
    </source>
</evidence>
<protein>
    <submittedName>
        <fullName evidence="2">Uncharacterized protein</fullName>
    </submittedName>
</protein>
<dbReference type="RefSeq" id="WP_203890314.1">
    <property type="nucleotide sequence ID" value="NZ_BOOH01000017.1"/>
</dbReference>
<feature type="region of interest" description="Disordered" evidence="1">
    <location>
        <begin position="274"/>
        <end position="295"/>
    </location>
</feature>
<dbReference type="EMBL" id="BOOH01000017">
    <property type="protein sequence ID" value="GIH75649.1"/>
    <property type="molecule type" value="Genomic_DNA"/>
</dbReference>
<feature type="compositionally biased region" description="Basic and acidic residues" evidence="1">
    <location>
        <begin position="194"/>
        <end position="208"/>
    </location>
</feature>
<comment type="caution">
    <text evidence="2">The sequence shown here is derived from an EMBL/GenBank/DDBJ whole genome shotgun (WGS) entry which is preliminary data.</text>
</comment>
<dbReference type="Proteomes" id="UP000616724">
    <property type="component" value="Unassembled WGS sequence"/>
</dbReference>
<evidence type="ECO:0000256" key="1">
    <source>
        <dbReference type="SAM" id="MobiDB-lite"/>
    </source>
</evidence>
<gene>
    <name evidence="2" type="ORF">Plo01_20780</name>
</gene>
<feature type="region of interest" description="Disordered" evidence="1">
    <location>
        <begin position="182"/>
        <end position="227"/>
    </location>
</feature>
<accession>A0A8J3W3R5</accession>
<reference evidence="2 3" key="1">
    <citation type="submission" date="2021-01" db="EMBL/GenBank/DDBJ databases">
        <title>Whole genome shotgun sequence of Planobispora longispora NBRC 13918.</title>
        <authorList>
            <person name="Komaki H."/>
            <person name="Tamura T."/>
        </authorList>
    </citation>
    <scope>NUCLEOTIDE SEQUENCE [LARGE SCALE GENOMIC DNA]</scope>
    <source>
        <strain evidence="2 3">NBRC 13918</strain>
    </source>
</reference>
<proteinExistence type="predicted"/>
<evidence type="ECO:0000313" key="3">
    <source>
        <dbReference type="Proteomes" id="UP000616724"/>
    </source>
</evidence>
<sequence>MRGGRTDRRRRRTARRLAGVLRRRRAWLLAGLGGLLVAAVAVVALAFPSVVAVTCPGCHGLEEVAPGLYTEPDLPPDRRRRAIEIVEAAGRRVHDFYGGRESAPRVLVCATDDCYRRIGGGGERGIAILNRAVMLSPRGANEVIAAHELSHVELDSRIGPGRVPRWFDEGLAVVVSGDPRYLAPETTPGTAAETDPKADPKAAPDRCLAEPGVALPGDPAGRPRAATDGERFYADSACRVSRWMSAAGGPAAVRRLIGRLAAGEEFAAVFPASAAGPPAQESTAQESTAVPGAGN</sequence>
<dbReference type="AlphaFoldDB" id="A0A8J3W3R5"/>
<name>A0A8J3W3R5_9ACTN</name>
<keyword evidence="3" id="KW-1185">Reference proteome</keyword>
<organism evidence="2 3">
    <name type="scientific">Planobispora longispora</name>
    <dbReference type="NCBI Taxonomy" id="28887"/>
    <lineage>
        <taxon>Bacteria</taxon>
        <taxon>Bacillati</taxon>
        <taxon>Actinomycetota</taxon>
        <taxon>Actinomycetes</taxon>
        <taxon>Streptosporangiales</taxon>
        <taxon>Streptosporangiaceae</taxon>
        <taxon>Planobispora</taxon>
    </lineage>
</organism>
<feature type="compositionally biased region" description="Low complexity" evidence="1">
    <location>
        <begin position="183"/>
        <end position="193"/>
    </location>
</feature>